<dbReference type="PROSITE" id="PS01124">
    <property type="entry name" value="HTH_ARAC_FAMILY_2"/>
    <property type="match status" value="1"/>
</dbReference>
<comment type="subcellular location">
    <subcellularLocation>
        <location evidence="1">Cytoplasm</location>
    </subcellularLocation>
</comment>
<dbReference type="SUPFAM" id="SSF52172">
    <property type="entry name" value="CheY-like"/>
    <property type="match status" value="1"/>
</dbReference>
<comment type="caution">
    <text evidence="11">The sequence shown here is derived from an EMBL/GenBank/DDBJ whole genome shotgun (WGS) entry which is preliminary data.</text>
</comment>
<name>A0ABU6PXQ6_9BACL</name>
<organism evidence="11 12">
    <name type="scientific">Paenibacillus chibensis</name>
    <dbReference type="NCBI Taxonomy" id="59846"/>
    <lineage>
        <taxon>Bacteria</taxon>
        <taxon>Bacillati</taxon>
        <taxon>Bacillota</taxon>
        <taxon>Bacilli</taxon>
        <taxon>Bacillales</taxon>
        <taxon>Paenibacillaceae</taxon>
        <taxon>Paenibacillus</taxon>
    </lineage>
</organism>
<proteinExistence type="predicted"/>
<dbReference type="InterPro" id="IPR018060">
    <property type="entry name" value="HTH_AraC"/>
</dbReference>
<dbReference type="Gene3D" id="3.40.50.2300">
    <property type="match status" value="1"/>
</dbReference>
<dbReference type="Gene3D" id="1.10.10.60">
    <property type="entry name" value="Homeodomain-like"/>
    <property type="match status" value="2"/>
</dbReference>
<evidence type="ECO:0000313" key="11">
    <source>
        <dbReference type="EMBL" id="MED5019107.1"/>
    </source>
</evidence>
<dbReference type="InterPro" id="IPR018062">
    <property type="entry name" value="HTH_AraC-typ_CS"/>
</dbReference>
<dbReference type="CDD" id="cd17536">
    <property type="entry name" value="REC_YesN-like"/>
    <property type="match status" value="1"/>
</dbReference>
<evidence type="ECO:0000259" key="10">
    <source>
        <dbReference type="PROSITE" id="PS50110"/>
    </source>
</evidence>
<dbReference type="PROSITE" id="PS50110">
    <property type="entry name" value="RESPONSE_REGULATORY"/>
    <property type="match status" value="1"/>
</dbReference>
<dbReference type="EMBL" id="JARTLD010000044">
    <property type="protein sequence ID" value="MED5019107.1"/>
    <property type="molecule type" value="Genomic_DNA"/>
</dbReference>
<accession>A0ABU6PXQ6</accession>
<evidence type="ECO:0000259" key="9">
    <source>
        <dbReference type="PROSITE" id="PS01124"/>
    </source>
</evidence>
<dbReference type="Pfam" id="PF00072">
    <property type="entry name" value="Response_reg"/>
    <property type="match status" value="1"/>
</dbReference>
<dbReference type="PANTHER" id="PTHR42713">
    <property type="entry name" value="HISTIDINE KINASE-RELATED"/>
    <property type="match status" value="1"/>
</dbReference>
<evidence type="ECO:0000256" key="1">
    <source>
        <dbReference type="ARBA" id="ARBA00004496"/>
    </source>
</evidence>
<keyword evidence="7" id="KW-0804">Transcription</keyword>
<evidence type="ECO:0000256" key="2">
    <source>
        <dbReference type="ARBA" id="ARBA00022490"/>
    </source>
</evidence>
<evidence type="ECO:0000256" key="8">
    <source>
        <dbReference type="PROSITE-ProRule" id="PRU00169"/>
    </source>
</evidence>
<evidence type="ECO:0000256" key="6">
    <source>
        <dbReference type="ARBA" id="ARBA00023125"/>
    </source>
</evidence>
<evidence type="ECO:0000256" key="4">
    <source>
        <dbReference type="ARBA" id="ARBA00023012"/>
    </source>
</evidence>
<dbReference type="SMART" id="SM00448">
    <property type="entry name" value="REC"/>
    <property type="match status" value="1"/>
</dbReference>
<feature type="modified residue" description="4-aspartylphosphate" evidence="8">
    <location>
        <position position="55"/>
    </location>
</feature>
<dbReference type="SUPFAM" id="SSF46689">
    <property type="entry name" value="Homeodomain-like"/>
    <property type="match status" value="2"/>
</dbReference>
<keyword evidence="2" id="KW-0963">Cytoplasm</keyword>
<keyword evidence="6" id="KW-0238">DNA-binding</keyword>
<dbReference type="Pfam" id="PF12833">
    <property type="entry name" value="HTH_18"/>
    <property type="match status" value="1"/>
</dbReference>
<keyword evidence="4" id="KW-0902">Two-component regulatory system</keyword>
<keyword evidence="12" id="KW-1185">Reference proteome</keyword>
<keyword evidence="3 8" id="KW-0597">Phosphoprotein</keyword>
<gene>
    <name evidence="11" type="ORF">P9847_17495</name>
</gene>
<evidence type="ECO:0000313" key="12">
    <source>
        <dbReference type="Proteomes" id="UP001343257"/>
    </source>
</evidence>
<protein>
    <submittedName>
        <fullName evidence="11">Response regulator</fullName>
    </submittedName>
</protein>
<dbReference type="RefSeq" id="WP_328279839.1">
    <property type="nucleotide sequence ID" value="NZ_JARTLD010000044.1"/>
</dbReference>
<dbReference type="SMART" id="SM00342">
    <property type="entry name" value="HTH_ARAC"/>
    <property type="match status" value="1"/>
</dbReference>
<evidence type="ECO:0000256" key="5">
    <source>
        <dbReference type="ARBA" id="ARBA00023015"/>
    </source>
</evidence>
<evidence type="ECO:0000256" key="3">
    <source>
        <dbReference type="ARBA" id="ARBA00022553"/>
    </source>
</evidence>
<dbReference type="PANTHER" id="PTHR42713:SF3">
    <property type="entry name" value="TRANSCRIPTIONAL REGULATORY PROTEIN HPTR"/>
    <property type="match status" value="1"/>
</dbReference>
<evidence type="ECO:0000256" key="7">
    <source>
        <dbReference type="ARBA" id="ARBA00023163"/>
    </source>
</evidence>
<dbReference type="InterPro" id="IPR009057">
    <property type="entry name" value="Homeodomain-like_sf"/>
</dbReference>
<feature type="domain" description="Response regulatory" evidence="10">
    <location>
        <begin position="3"/>
        <end position="121"/>
    </location>
</feature>
<reference evidence="11 12" key="1">
    <citation type="submission" date="2023-03" db="EMBL/GenBank/DDBJ databases">
        <title>Bacillus Genome Sequencing.</title>
        <authorList>
            <person name="Dunlap C."/>
        </authorList>
    </citation>
    <scope>NUCLEOTIDE SEQUENCE [LARGE SCALE GENOMIC DNA]</scope>
    <source>
        <strain evidence="11 12">NRS-52</strain>
    </source>
</reference>
<sequence length="523" mass="59295">MFNVLLVDDEPWVLEGLRTMIAWEKHGFRVCGEASSGRDALRMVQDYRPELVVTDIRMPMLNGLEFMEQSNRMLEKPPKFVVLSGYDDFEYARTAMRQRAAGYLLKPVDEEEMDALLAILSRKIKGEAAAEDRYARRQQLAINHMINRLLHGEYREDLMAQACRLLNIQGRERICCLLIESAFGFDEMLRVVKGLCTKGEGVCFQDGSGRNGILLIGTDNRPMDGHPEEPVQGIYRRITELTGSPATVCVSQQSEGIRSFREAYVQAAEISQIKQAQGKSGLFFYCGNVFADKRRQLQSDRFKPLLDKVRSQSPEEISANVKEIFSCFAADALDIENIKAQVADLELSLCRSVQEMRGQPDACLENFSEGYGSLGEIHDFSRLQTYVEGMCLQAAGVLRELERQNEGNTIFHVIQYVDREYRNKLQLQDLAKQFHLNSTYLGQLFKKNTGKPFNEYINDKRIEEAKRLLKRSSMKIAEVAVQVGFPNTDYFIAKFKLKTGTLPSVFQKEAGSSAGKEGEEPSC</sequence>
<dbReference type="Proteomes" id="UP001343257">
    <property type="component" value="Unassembled WGS sequence"/>
</dbReference>
<dbReference type="InterPro" id="IPR001789">
    <property type="entry name" value="Sig_transdc_resp-reg_receiver"/>
</dbReference>
<dbReference type="InterPro" id="IPR051552">
    <property type="entry name" value="HptR"/>
</dbReference>
<feature type="domain" description="HTH araC/xylS-type" evidence="9">
    <location>
        <begin position="411"/>
        <end position="509"/>
    </location>
</feature>
<dbReference type="PROSITE" id="PS00041">
    <property type="entry name" value="HTH_ARAC_FAMILY_1"/>
    <property type="match status" value="1"/>
</dbReference>
<dbReference type="InterPro" id="IPR011006">
    <property type="entry name" value="CheY-like_superfamily"/>
</dbReference>
<keyword evidence="5" id="KW-0805">Transcription regulation</keyword>